<dbReference type="InterPro" id="IPR001587">
    <property type="entry name" value="RNase_J_CS"/>
</dbReference>
<dbReference type="SUPFAM" id="SSF56281">
    <property type="entry name" value="Metallo-hydrolase/oxidoreductase"/>
    <property type="match status" value="1"/>
</dbReference>
<keyword evidence="8 9" id="KW-0694">RNA-binding</keyword>
<feature type="compositionally biased region" description="Polar residues" evidence="10">
    <location>
        <begin position="79"/>
        <end position="91"/>
    </location>
</feature>
<dbReference type="Pfam" id="PF07521">
    <property type="entry name" value="RMMBL"/>
    <property type="match status" value="1"/>
</dbReference>
<dbReference type="EMBL" id="ACBY02000020">
    <property type="protein sequence ID" value="EFB76703.1"/>
    <property type="molecule type" value="Genomic_DNA"/>
</dbReference>
<feature type="domain" description="Metallo-beta-lactamase" evidence="11">
    <location>
        <begin position="124"/>
        <end position="320"/>
    </location>
</feature>
<dbReference type="SMART" id="SM00849">
    <property type="entry name" value="Lactamase_B"/>
    <property type="match status" value="1"/>
</dbReference>
<accession>D1PL44</accession>
<comment type="function">
    <text evidence="9">An RNase that has 5'-3' exonuclease and possibly endonuclease activity. Involved in maturation of rRNA and in some organisms also mRNA maturation and/or decay.</text>
</comment>
<dbReference type="GO" id="GO:0006364">
    <property type="term" value="P:rRNA processing"/>
    <property type="evidence" value="ECO:0007669"/>
    <property type="project" value="UniProtKB-UniRule"/>
</dbReference>
<evidence type="ECO:0000256" key="5">
    <source>
        <dbReference type="ARBA" id="ARBA00022801"/>
    </source>
</evidence>
<evidence type="ECO:0000256" key="7">
    <source>
        <dbReference type="ARBA" id="ARBA00022839"/>
    </source>
</evidence>
<evidence type="ECO:0000256" key="6">
    <source>
        <dbReference type="ARBA" id="ARBA00022833"/>
    </source>
</evidence>
<dbReference type="InterPro" id="IPR001279">
    <property type="entry name" value="Metallo-B-lactamas"/>
</dbReference>
<dbReference type="GO" id="GO:0005737">
    <property type="term" value="C:cytoplasm"/>
    <property type="evidence" value="ECO:0007669"/>
    <property type="project" value="UniProtKB-SubCell"/>
</dbReference>
<evidence type="ECO:0000259" key="11">
    <source>
        <dbReference type="SMART" id="SM00849"/>
    </source>
</evidence>
<evidence type="ECO:0000256" key="10">
    <source>
        <dbReference type="SAM" id="MobiDB-lite"/>
    </source>
</evidence>
<sequence>MEVFMEEIKPKRKASNSHNGQAAGDRSTTHRAPRAEKNQQNNNAPRKPRRRPGHQVAAADTASASQSVPAPRSRRSRGPQGQNNATAANKTQTRRGRKQQARGYEMTPAIPMHICPLGGLGEVGKNITLYECQGDMILVDCGLVFPDADMFGVDLVIPDFTYVLENKDKIKGLFITHGHEDHIGSLPYLLKKFNVPIYAARLTIGLIKNKLEEHGLASSAIFHEIRPRQKVKLGCFTVEPIHVNHSIPDALAFAIECPAGIVIHTGDFKVDYTPLSGDAVTDLSTIAEYGRKGVLALLADSTNAERPGFTATEQTVAEGVRRLFVRARNRRIIVATFASNIYRVQQIIDLAIESGRKVAVSGRSMVSNTEMARELGYLHAPDNVLIDIDEINKYPPEKVVLITTGSQGEPLSALSRMAQASHRQVKVGPNDFIIISARPIPGNEKTVTKVVNGLLSLGAEVIYENMYDTHVSGHACQEEQKLMLTLAHPQYFLPVHGEFKQLKRHAETAEHLGYIPKQNIYIAENGQNIRLSVDGMTVENTVTAGAVMVDGYGVGDVGNVVLRDRHHLSEDGIIIVTAAVDGSNGQVLSGPDIVSRGFVYVRESEELMDGLRTQVEMALDRSLSDNMHDWASVKARVREALSSYIYRRTKRSPMILPILLEV</sequence>
<dbReference type="InterPro" id="IPR030854">
    <property type="entry name" value="RNase_J_bac"/>
</dbReference>
<dbReference type="NCBIfam" id="TIGR00649">
    <property type="entry name" value="MG423"/>
    <property type="match status" value="1"/>
</dbReference>
<dbReference type="InterPro" id="IPR036866">
    <property type="entry name" value="RibonucZ/Hydroxyglut_hydro"/>
</dbReference>
<dbReference type="AlphaFoldDB" id="D1PL44"/>
<dbReference type="Gene3D" id="3.10.20.580">
    <property type="match status" value="1"/>
</dbReference>
<name>D1PL44_9FIRM</name>
<evidence type="ECO:0000313" key="12">
    <source>
        <dbReference type="EMBL" id="EFB76703.1"/>
    </source>
</evidence>
<dbReference type="GO" id="GO:0008270">
    <property type="term" value="F:zinc ion binding"/>
    <property type="evidence" value="ECO:0007669"/>
    <property type="project" value="InterPro"/>
</dbReference>
<comment type="subcellular location">
    <subcellularLocation>
        <location evidence="9">Cytoplasm</location>
    </subcellularLocation>
</comment>
<keyword evidence="6" id="KW-0862">Zinc</keyword>
<dbReference type="eggNOG" id="COG0595">
    <property type="taxonomic scope" value="Bacteria"/>
</dbReference>
<dbReference type="Pfam" id="PF00753">
    <property type="entry name" value="Lactamase_B"/>
    <property type="match status" value="1"/>
</dbReference>
<reference evidence="12" key="1">
    <citation type="submission" date="2009-12" db="EMBL/GenBank/DDBJ databases">
        <authorList>
            <person name="Weinstock G."/>
            <person name="Sodergren E."/>
            <person name="Clifton S."/>
            <person name="Fulton L."/>
            <person name="Fulton B."/>
            <person name="Courtney L."/>
            <person name="Fronick C."/>
            <person name="Harrison M."/>
            <person name="Strong C."/>
            <person name="Farmer C."/>
            <person name="Delahaunty K."/>
            <person name="Markovic C."/>
            <person name="Hall O."/>
            <person name="Minx P."/>
            <person name="Tomlinson C."/>
            <person name="Mitreva M."/>
            <person name="Nelson J."/>
            <person name="Hou S."/>
            <person name="Wollam A."/>
            <person name="Pepin K.H."/>
            <person name="Johnson M."/>
            <person name="Bhonagiri V."/>
            <person name="Nash W.E."/>
            <person name="Warren W."/>
            <person name="Chinwalla A."/>
            <person name="Mardis E.R."/>
            <person name="Wilson R.K."/>
        </authorList>
    </citation>
    <scope>NUCLEOTIDE SEQUENCE [LARGE SCALE GENOMIC DNA]</scope>
    <source>
        <strain evidence="12">DSM 15176</strain>
    </source>
</reference>
<dbReference type="Proteomes" id="UP000003438">
    <property type="component" value="Unassembled WGS sequence"/>
</dbReference>
<proteinExistence type="inferred from homology"/>
<dbReference type="CDD" id="cd07714">
    <property type="entry name" value="RNaseJ_MBL-fold"/>
    <property type="match status" value="1"/>
</dbReference>
<dbReference type="InterPro" id="IPR011108">
    <property type="entry name" value="RMMBL"/>
</dbReference>
<organism evidence="12 13">
    <name type="scientific">Subdoligranulum variabile DSM 15176</name>
    <dbReference type="NCBI Taxonomy" id="411471"/>
    <lineage>
        <taxon>Bacteria</taxon>
        <taxon>Bacillati</taxon>
        <taxon>Bacillota</taxon>
        <taxon>Clostridia</taxon>
        <taxon>Eubacteriales</taxon>
        <taxon>Oscillospiraceae</taxon>
        <taxon>Subdoligranulum</taxon>
    </lineage>
</organism>
<dbReference type="PANTHER" id="PTHR43694">
    <property type="entry name" value="RIBONUCLEASE J"/>
    <property type="match status" value="1"/>
</dbReference>
<evidence type="ECO:0000256" key="3">
    <source>
        <dbReference type="ARBA" id="ARBA00022723"/>
    </source>
</evidence>
<dbReference type="Gene3D" id="3.60.15.10">
    <property type="entry name" value="Ribonuclease Z/Hydroxyacylglutathione hydrolase-like"/>
    <property type="match status" value="1"/>
</dbReference>
<evidence type="ECO:0000256" key="2">
    <source>
        <dbReference type="ARBA" id="ARBA00022722"/>
    </source>
</evidence>
<dbReference type="InterPro" id="IPR042173">
    <property type="entry name" value="RNase_J_2"/>
</dbReference>
<keyword evidence="9" id="KW-0698">rRNA processing</keyword>
<dbReference type="InterPro" id="IPR055132">
    <property type="entry name" value="RNase_J_b_CASP"/>
</dbReference>
<comment type="caution">
    <text evidence="12">The sequence shown here is derived from an EMBL/GenBank/DDBJ whole genome shotgun (WGS) entry which is preliminary data.</text>
</comment>
<dbReference type="EC" id="3.1.-.-" evidence="9"/>
<feature type="region of interest" description="Disordered" evidence="10">
    <location>
        <begin position="1"/>
        <end position="105"/>
    </location>
</feature>
<gene>
    <name evidence="9" type="primary">rnj</name>
    <name evidence="12" type="ORF">SUBVAR_05080</name>
</gene>
<keyword evidence="13" id="KW-1185">Reference proteome</keyword>
<dbReference type="Pfam" id="PF22505">
    <property type="entry name" value="RNase_J_b_CASP"/>
    <property type="match status" value="1"/>
</dbReference>
<keyword evidence="3" id="KW-0479">Metal-binding</keyword>
<dbReference type="InterPro" id="IPR041636">
    <property type="entry name" value="RNase_J_C"/>
</dbReference>
<keyword evidence="7 9" id="KW-0269">Exonuclease</keyword>
<evidence type="ECO:0000313" key="13">
    <source>
        <dbReference type="Proteomes" id="UP000003438"/>
    </source>
</evidence>
<keyword evidence="4 9" id="KW-0255">Endonuclease</keyword>
<keyword evidence="5 9" id="KW-0378">Hydrolase</keyword>
<dbReference type="Pfam" id="PF17770">
    <property type="entry name" value="RNase_J_C"/>
    <property type="match status" value="1"/>
</dbReference>
<dbReference type="PROSITE" id="PS01292">
    <property type="entry name" value="UPF0036"/>
    <property type="match status" value="1"/>
</dbReference>
<comment type="subunit">
    <text evidence="9">Homodimer, may be a subunit of the RNA degradosome.</text>
</comment>
<dbReference type="GO" id="GO:0004534">
    <property type="term" value="F:5'-3' RNA exonuclease activity"/>
    <property type="evidence" value="ECO:0007669"/>
    <property type="project" value="UniProtKB-UniRule"/>
</dbReference>
<evidence type="ECO:0000256" key="8">
    <source>
        <dbReference type="ARBA" id="ARBA00022884"/>
    </source>
</evidence>
<dbReference type="HOGENOM" id="CLU_008727_3_2_9"/>
<dbReference type="HAMAP" id="MF_01491">
    <property type="entry name" value="RNase_J_bact"/>
    <property type="match status" value="1"/>
</dbReference>
<evidence type="ECO:0000256" key="9">
    <source>
        <dbReference type="HAMAP-Rule" id="MF_01491"/>
    </source>
</evidence>
<dbReference type="PANTHER" id="PTHR43694:SF1">
    <property type="entry name" value="RIBONUCLEASE J"/>
    <property type="match status" value="1"/>
</dbReference>
<keyword evidence="2 9" id="KW-0540">Nuclease</keyword>
<dbReference type="GO" id="GO:0003723">
    <property type="term" value="F:RNA binding"/>
    <property type="evidence" value="ECO:0007669"/>
    <property type="project" value="UniProtKB-UniRule"/>
</dbReference>
<keyword evidence="1 9" id="KW-0963">Cytoplasm</keyword>
<feature type="binding site" evidence="9">
    <location>
        <begin position="470"/>
        <end position="474"/>
    </location>
    <ligand>
        <name>substrate</name>
    </ligand>
</feature>
<protein>
    <recommendedName>
        <fullName evidence="9">Ribonuclease J</fullName>
        <shortName evidence="9">RNase J</shortName>
        <ecNumber evidence="9">3.1.-.-</ecNumber>
    </recommendedName>
</protein>
<dbReference type="STRING" id="411471.SUBVAR_05080"/>
<dbReference type="InterPro" id="IPR004613">
    <property type="entry name" value="RNase_J"/>
</dbReference>
<evidence type="ECO:0000256" key="4">
    <source>
        <dbReference type="ARBA" id="ARBA00022759"/>
    </source>
</evidence>
<dbReference type="Gene3D" id="3.40.50.10710">
    <property type="entry name" value="Metallo-hydrolase/oxidoreductase"/>
    <property type="match status" value="1"/>
</dbReference>
<comment type="similarity">
    <text evidence="9">Belongs to the metallo-beta-lactamase superfamily. RNA-metabolizing metallo-beta-lactamase-like family. Bacterial RNase J subfamily.</text>
</comment>
<evidence type="ECO:0000256" key="1">
    <source>
        <dbReference type="ARBA" id="ARBA00022490"/>
    </source>
</evidence>
<dbReference type="GO" id="GO:0004521">
    <property type="term" value="F:RNA endonuclease activity"/>
    <property type="evidence" value="ECO:0007669"/>
    <property type="project" value="UniProtKB-UniRule"/>
</dbReference>